<keyword evidence="2" id="KW-0378">Hydrolase</keyword>
<evidence type="ECO:0000256" key="1">
    <source>
        <dbReference type="ARBA" id="ARBA00010088"/>
    </source>
</evidence>
<comment type="similarity">
    <text evidence="1">Belongs to the peptidase S33 family.</text>
</comment>
<evidence type="ECO:0000259" key="3">
    <source>
        <dbReference type="Pfam" id="PF00561"/>
    </source>
</evidence>
<feature type="domain" description="AB hydrolase-1" evidence="3">
    <location>
        <begin position="37"/>
        <end position="296"/>
    </location>
</feature>
<dbReference type="Proteomes" id="UP001305779">
    <property type="component" value="Unassembled WGS sequence"/>
</dbReference>
<accession>A0ABR0ESW1</accession>
<comment type="caution">
    <text evidence="4">The sequence shown here is derived from an EMBL/GenBank/DDBJ whole genome shotgun (WGS) entry which is preliminary data.</text>
</comment>
<evidence type="ECO:0000313" key="4">
    <source>
        <dbReference type="EMBL" id="KAK4504692.1"/>
    </source>
</evidence>
<name>A0ABR0ESW1_ZASCE</name>
<dbReference type="InterPro" id="IPR000073">
    <property type="entry name" value="AB_hydrolase_1"/>
</dbReference>
<dbReference type="InterPro" id="IPR002410">
    <property type="entry name" value="Peptidase_S33"/>
</dbReference>
<dbReference type="InterPro" id="IPR050228">
    <property type="entry name" value="Carboxylesterase_BioH"/>
</dbReference>
<reference evidence="4 5" key="1">
    <citation type="journal article" date="2023" name="G3 (Bethesda)">
        <title>A chromosome-level genome assembly of Zasmidium syzygii isolated from banana leaves.</title>
        <authorList>
            <person name="van Westerhoven A.C."/>
            <person name="Mehrabi R."/>
            <person name="Talebi R."/>
            <person name="Steentjes M.B.F."/>
            <person name="Corcolon B."/>
            <person name="Chong P.A."/>
            <person name="Kema G.H.J."/>
            <person name="Seidl M.F."/>
        </authorList>
    </citation>
    <scope>NUCLEOTIDE SEQUENCE [LARGE SCALE GENOMIC DNA]</scope>
    <source>
        <strain evidence="4 5">P124</strain>
    </source>
</reference>
<dbReference type="InterPro" id="IPR005945">
    <property type="entry name" value="Pro_imino_pep"/>
</dbReference>
<proteinExistence type="inferred from homology"/>
<dbReference type="InterPro" id="IPR029058">
    <property type="entry name" value="AB_hydrolase_fold"/>
</dbReference>
<dbReference type="NCBIfam" id="TIGR01250">
    <property type="entry name" value="pro_imino_pep_2"/>
    <property type="match status" value="1"/>
</dbReference>
<protein>
    <recommendedName>
        <fullName evidence="3">AB hydrolase-1 domain-containing protein</fullName>
    </recommendedName>
</protein>
<dbReference type="EMBL" id="JAXOVC010000002">
    <property type="protein sequence ID" value="KAK4504692.1"/>
    <property type="molecule type" value="Genomic_DNA"/>
</dbReference>
<gene>
    <name evidence="4" type="ORF">PRZ48_002653</name>
</gene>
<dbReference type="PIRSF" id="PIRSF005539">
    <property type="entry name" value="Pept_S33_TRI_F1"/>
    <property type="match status" value="1"/>
</dbReference>
<dbReference type="PRINTS" id="PR00793">
    <property type="entry name" value="PROAMNOPTASE"/>
</dbReference>
<organism evidence="4 5">
    <name type="scientific">Zasmidium cellare</name>
    <name type="common">Wine cellar mold</name>
    <name type="synonym">Racodium cellare</name>
    <dbReference type="NCBI Taxonomy" id="395010"/>
    <lineage>
        <taxon>Eukaryota</taxon>
        <taxon>Fungi</taxon>
        <taxon>Dikarya</taxon>
        <taxon>Ascomycota</taxon>
        <taxon>Pezizomycotina</taxon>
        <taxon>Dothideomycetes</taxon>
        <taxon>Dothideomycetidae</taxon>
        <taxon>Mycosphaerellales</taxon>
        <taxon>Mycosphaerellaceae</taxon>
        <taxon>Zasmidium</taxon>
    </lineage>
</organism>
<dbReference type="SUPFAM" id="SSF53474">
    <property type="entry name" value="alpha/beta-Hydrolases"/>
    <property type="match status" value="1"/>
</dbReference>
<dbReference type="PANTHER" id="PTHR43194">
    <property type="entry name" value="HYDROLASE ALPHA/BETA FOLD FAMILY"/>
    <property type="match status" value="1"/>
</dbReference>
<sequence length="312" mass="35676">MATDQFIEGKAPFDIPSIDHTCETYYKVFGDVREGAPPIIVVHGGPGSGHNYLLAFRKLWDRYKLPVIFYDQIGSARSTHLPYKKYDKGFWTIELLVEQLESLIKNLHLDNEQSTGYYLLGHSVGGMISSCFASRQPKGLKKLVLANAPGSVDLHMYGMDLWRKEMPDETQQVFDEAIRTRDWKAQSYLDALTAFNKKYWCRADPHPDELQQTANNHADDSTVTETMWGRSPFELVGSLKGWNCFSELHKINVPTLLYNGQWDIERDEVLVPYVEHVQGIRKVTIEGASHMSHLEETQDKVLELVGSFFTEE</sequence>
<dbReference type="PANTHER" id="PTHR43194:SF2">
    <property type="entry name" value="PEROXISOMAL MEMBRANE PROTEIN LPX1"/>
    <property type="match status" value="1"/>
</dbReference>
<keyword evidence="5" id="KW-1185">Reference proteome</keyword>
<evidence type="ECO:0000256" key="2">
    <source>
        <dbReference type="ARBA" id="ARBA00022801"/>
    </source>
</evidence>
<dbReference type="Pfam" id="PF00561">
    <property type="entry name" value="Abhydrolase_1"/>
    <property type="match status" value="1"/>
</dbReference>
<evidence type="ECO:0000313" key="5">
    <source>
        <dbReference type="Proteomes" id="UP001305779"/>
    </source>
</evidence>
<dbReference type="Gene3D" id="3.40.50.1820">
    <property type="entry name" value="alpha/beta hydrolase"/>
    <property type="match status" value="1"/>
</dbReference>